<evidence type="ECO:0000256" key="1">
    <source>
        <dbReference type="ARBA" id="ARBA00002485"/>
    </source>
</evidence>
<sequence length="166" mass="19825">MFNEKLAEALNKQMNNEFFSAQNYMAMAAYCEHNNYLGFAHFYLQQAEEERTHGMKIYQYLNDRGVHVKFSALDEPKTDYDSVLDTFENALWHEKEVTKRIYDLTDLAWEYKEHATISFLRWFLDEQVEEEASFETHIDYMKRIGNDQNALFIYENELGKRNTAAE</sequence>
<proteinExistence type="inferred from homology"/>
<keyword evidence="12" id="KW-1185">Reference proteome</keyword>
<comment type="similarity">
    <text evidence="2 9">Belongs to the ferritin family. Prokaryotic subfamily.</text>
</comment>
<evidence type="ECO:0000313" key="11">
    <source>
        <dbReference type="EMBL" id="RST71259.1"/>
    </source>
</evidence>
<dbReference type="PANTHER" id="PTHR11431">
    <property type="entry name" value="FERRITIN"/>
    <property type="match status" value="1"/>
</dbReference>
<dbReference type="SUPFAM" id="SSF47240">
    <property type="entry name" value="Ferritin-like"/>
    <property type="match status" value="1"/>
</dbReference>
<name>A0A429XTU9_9BACI</name>
<dbReference type="GO" id="GO:0008199">
    <property type="term" value="F:ferric iron binding"/>
    <property type="evidence" value="ECO:0007669"/>
    <property type="project" value="InterPro"/>
</dbReference>
<evidence type="ECO:0000256" key="4">
    <source>
        <dbReference type="ARBA" id="ARBA00022723"/>
    </source>
</evidence>
<dbReference type="InterPro" id="IPR012347">
    <property type="entry name" value="Ferritin-like"/>
</dbReference>
<dbReference type="GO" id="GO:0008198">
    <property type="term" value="F:ferrous iron binding"/>
    <property type="evidence" value="ECO:0007669"/>
    <property type="project" value="TreeGrafter"/>
</dbReference>
<dbReference type="PANTHER" id="PTHR11431:SF127">
    <property type="entry name" value="BACTERIAL NON-HEME FERRITIN"/>
    <property type="match status" value="1"/>
</dbReference>
<feature type="binding site" evidence="8">
    <location>
        <position position="53"/>
    </location>
    <ligand>
        <name>Fe cation</name>
        <dbReference type="ChEBI" id="CHEBI:24875"/>
        <label>1</label>
    </ligand>
</feature>
<dbReference type="AlphaFoldDB" id="A0A429XTU9"/>
<dbReference type="GO" id="GO:0042802">
    <property type="term" value="F:identical protein binding"/>
    <property type="evidence" value="ECO:0007669"/>
    <property type="project" value="UniProtKB-ARBA"/>
</dbReference>
<organism evidence="11 12">
    <name type="scientific">Siminovitchia acidinfaciens</name>
    <dbReference type="NCBI Taxonomy" id="2321395"/>
    <lineage>
        <taxon>Bacteria</taxon>
        <taxon>Bacillati</taxon>
        <taxon>Bacillota</taxon>
        <taxon>Bacilli</taxon>
        <taxon>Bacillales</taxon>
        <taxon>Bacillaceae</taxon>
        <taxon>Siminovitchia</taxon>
    </lineage>
</organism>
<dbReference type="InterPro" id="IPR041719">
    <property type="entry name" value="Ferritin_prok"/>
</dbReference>
<dbReference type="Proteomes" id="UP000287156">
    <property type="component" value="Unassembled WGS sequence"/>
</dbReference>
<dbReference type="GO" id="GO:0005829">
    <property type="term" value="C:cytosol"/>
    <property type="evidence" value="ECO:0007669"/>
    <property type="project" value="TreeGrafter"/>
</dbReference>
<dbReference type="InterPro" id="IPR008331">
    <property type="entry name" value="Ferritin_DPS_dom"/>
</dbReference>
<feature type="binding site" evidence="8">
    <location>
        <position position="17"/>
    </location>
    <ligand>
        <name>Fe cation</name>
        <dbReference type="ChEBI" id="CHEBI:24875"/>
        <label>1</label>
    </ligand>
</feature>
<keyword evidence="4 8" id="KW-0479">Metal-binding</keyword>
<dbReference type="GO" id="GO:0006879">
    <property type="term" value="P:intracellular iron ion homeostasis"/>
    <property type="evidence" value="ECO:0007669"/>
    <property type="project" value="UniProtKB-KW"/>
</dbReference>
<comment type="subcellular location">
    <subcellularLocation>
        <location evidence="9">Cytoplasm</location>
    </subcellularLocation>
</comment>
<evidence type="ECO:0000259" key="10">
    <source>
        <dbReference type="PROSITE" id="PS50905"/>
    </source>
</evidence>
<evidence type="ECO:0000256" key="5">
    <source>
        <dbReference type="ARBA" id="ARBA00023002"/>
    </source>
</evidence>
<evidence type="ECO:0000256" key="3">
    <source>
        <dbReference type="ARBA" id="ARBA00022434"/>
    </source>
</evidence>
<evidence type="ECO:0000313" key="12">
    <source>
        <dbReference type="Proteomes" id="UP000287156"/>
    </source>
</evidence>
<dbReference type="CDD" id="cd01055">
    <property type="entry name" value="Nonheme_Ferritin"/>
    <property type="match status" value="1"/>
</dbReference>
<keyword evidence="9" id="KW-0963">Cytoplasm</keyword>
<feature type="binding site" evidence="8">
    <location>
        <position position="127"/>
    </location>
    <ligand>
        <name>Fe cation</name>
        <dbReference type="ChEBI" id="CHEBI:24875"/>
        <label>1</label>
    </ligand>
</feature>
<dbReference type="InterPro" id="IPR009078">
    <property type="entry name" value="Ferritin-like_SF"/>
</dbReference>
<evidence type="ECO:0000256" key="7">
    <source>
        <dbReference type="ARBA" id="ARBA00048035"/>
    </source>
</evidence>
<protein>
    <recommendedName>
        <fullName evidence="9">Ferritin</fullName>
        <ecNumber evidence="9">1.16.3.2</ecNumber>
    </recommendedName>
</protein>
<dbReference type="PROSITE" id="PS50905">
    <property type="entry name" value="FERRITIN_LIKE"/>
    <property type="match status" value="1"/>
</dbReference>
<dbReference type="OrthoDB" id="9801481at2"/>
<feature type="binding site" evidence="8">
    <location>
        <position position="50"/>
    </location>
    <ligand>
        <name>Fe cation</name>
        <dbReference type="ChEBI" id="CHEBI:24875"/>
        <label>1</label>
    </ligand>
</feature>
<reference evidence="11" key="1">
    <citation type="submission" date="2018-12" db="EMBL/GenBank/DDBJ databases">
        <authorList>
            <person name="Sun L."/>
            <person name="Chen Z."/>
        </authorList>
    </citation>
    <scope>NUCLEOTIDE SEQUENCE [LARGE SCALE GENOMIC DNA]</scope>
    <source>
        <strain evidence="11">3-2-2</strain>
    </source>
</reference>
<dbReference type="EMBL" id="QYTV02000013">
    <property type="protein sequence ID" value="RST71259.1"/>
    <property type="molecule type" value="Genomic_DNA"/>
</dbReference>
<feature type="domain" description="Ferritin-like diiron" evidence="10">
    <location>
        <begin position="1"/>
        <end position="145"/>
    </location>
</feature>
<comment type="catalytic activity">
    <reaction evidence="7 9">
        <text>4 Fe(2+) + O2 + 6 H2O = 4 iron(III) oxide-hydroxide + 12 H(+)</text>
        <dbReference type="Rhea" id="RHEA:11972"/>
        <dbReference type="ChEBI" id="CHEBI:15377"/>
        <dbReference type="ChEBI" id="CHEBI:15378"/>
        <dbReference type="ChEBI" id="CHEBI:15379"/>
        <dbReference type="ChEBI" id="CHEBI:29033"/>
        <dbReference type="ChEBI" id="CHEBI:78619"/>
        <dbReference type="EC" id="1.16.3.2"/>
    </reaction>
</comment>
<dbReference type="InterPro" id="IPR001519">
    <property type="entry name" value="Ferritin"/>
</dbReference>
<feature type="binding site" evidence="8">
    <location>
        <position position="94"/>
    </location>
    <ligand>
        <name>Fe cation</name>
        <dbReference type="ChEBI" id="CHEBI:24875"/>
        <label>1</label>
    </ligand>
</feature>
<dbReference type="GO" id="GO:0006826">
    <property type="term" value="P:iron ion transport"/>
    <property type="evidence" value="ECO:0007669"/>
    <property type="project" value="InterPro"/>
</dbReference>
<comment type="function">
    <text evidence="1 9">Iron-storage protein.</text>
</comment>
<evidence type="ECO:0000256" key="9">
    <source>
        <dbReference type="RuleBase" id="RU361145"/>
    </source>
</evidence>
<accession>A0A429XTU9</accession>
<keyword evidence="3 9" id="KW-0409">Iron storage</keyword>
<dbReference type="FunFam" id="1.20.1260.10:FF:000001">
    <property type="entry name" value="Non-heme ferritin"/>
    <property type="match status" value="1"/>
</dbReference>
<dbReference type="GO" id="GO:0004322">
    <property type="term" value="F:ferroxidase activity"/>
    <property type="evidence" value="ECO:0007669"/>
    <property type="project" value="TreeGrafter"/>
</dbReference>
<keyword evidence="5" id="KW-0560">Oxidoreductase</keyword>
<evidence type="ECO:0000256" key="2">
    <source>
        <dbReference type="ARBA" id="ARBA00006950"/>
    </source>
</evidence>
<comment type="caution">
    <text evidence="11">The sequence shown here is derived from an EMBL/GenBank/DDBJ whole genome shotgun (WGS) entry which is preliminary data.</text>
</comment>
<dbReference type="Gene3D" id="1.20.1260.10">
    <property type="match status" value="1"/>
</dbReference>
<dbReference type="InterPro" id="IPR009040">
    <property type="entry name" value="Ferritin-like_diiron"/>
</dbReference>
<dbReference type="RefSeq" id="WP_126052349.1">
    <property type="nucleotide sequence ID" value="NZ_QYTV02000013.1"/>
</dbReference>
<evidence type="ECO:0000256" key="8">
    <source>
        <dbReference type="PIRSR" id="PIRSR601519-1"/>
    </source>
</evidence>
<keyword evidence="6 8" id="KW-0408">Iron</keyword>
<evidence type="ECO:0000256" key="6">
    <source>
        <dbReference type="ARBA" id="ARBA00023004"/>
    </source>
</evidence>
<dbReference type="Pfam" id="PF00210">
    <property type="entry name" value="Ferritin"/>
    <property type="match status" value="1"/>
</dbReference>
<dbReference type="EC" id="1.16.3.2" evidence="9"/>
<gene>
    <name evidence="11" type="ORF">D4T97_019030</name>
</gene>